<keyword evidence="15" id="KW-1185">Reference proteome</keyword>
<dbReference type="GO" id="GO:0005675">
    <property type="term" value="C:transcription factor TFIIH holo complex"/>
    <property type="evidence" value="ECO:0007669"/>
    <property type="project" value="UniProtKB-UniRule"/>
</dbReference>
<evidence type="ECO:0000256" key="9">
    <source>
        <dbReference type="ARBA" id="ARBA00023010"/>
    </source>
</evidence>
<comment type="subcellular location">
    <subcellularLocation>
        <location evidence="1">Endoplasmic reticulum membrane</location>
        <topology evidence="1">Multi-pass membrane protein</topology>
    </subcellularLocation>
    <subcellularLocation>
        <location evidence="11">Nucleus</location>
    </subcellularLocation>
</comment>
<evidence type="ECO:0000256" key="8">
    <source>
        <dbReference type="ARBA" id="ARBA00022989"/>
    </source>
</evidence>
<evidence type="ECO:0000256" key="6">
    <source>
        <dbReference type="ARBA" id="ARBA00022824"/>
    </source>
</evidence>
<dbReference type="EMBL" id="JAEPRC010000649">
    <property type="protein sequence ID" value="KAG2193445.1"/>
    <property type="molecule type" value="Genomic_DNA"/>
</dbReference>
<keyword evidence="7" id="KW-0653">Protein transport</keyword>
<evidence type="ECO:0000313" key="15">
    <source>
        <dbReference type="Proteomes" id="UP000650833"/>
    </source>
</evidence>
<sequence length="440" mass="49053">MLDKADNEEATTSNNGNRRNANMYPHFQIVTDQIVSNLQKLLSSTDASFLKKDMGASPTITGALSMALCYINRVTKLDDEAHIKPRILVLSVSPDSAYQYIPLMNCIFSAQKASIPLDVCKIFGEETAFLQQASNITGGVYVKMENRQALLEYLMMAFLPDRYSRNYLNLPSQDQFSVNGLLYAQLASGQQQTIQVNDANKAPAIYKNTSNYLKDEKKSGLKARQGVFNGKRFEYFKGKRGIDAILKENYAKVTKGDKTPTNREEAFNVLNDLGKFGFILRVDRGESIGGKGSPRILQPNPVQEVKEDGYYMWIWEGSQVKLYMGAAALVAVVLAGVLFPLWPNFLRLGVWYLSIAVLCLVGVFFAIAIVRLIIYVITYPVLPRGFWIFPNLFEDVGIVESFIPLYGFDPVKDKKSKKASVEAKPVTATATTTATATKEE</sequence>
<evidence type="ECO:0000256" key="11">
    <source>
        <dbReference type="RuleBase" id="RU368090"/>
    </source>
</evidence>
<dbReference type="InterPro" id="IPR011553">
    <property type="entry name" value="Sec62_asco"/>
</dbReference>
<evidence type="ECO:0000256" key="10">
    <source>
        <dbReference type="ARBA" id="ARBA00023136"/>
    </source>
</evidence>
<keyword evidence="11" id="KW-0479">Metal-binding</keyword>
<dbReference type="GO" id="GO:0031204">
    <property type="term" value="P:post-translational protein targeting to membrane, translocation"/>
    <property type="evidence" value="ECO:0007669"/>
    <property type="project" value="TreeGrafter"/>
</dbReference>
<dbReference type="Pfam" id="PF03850">
    <property type="entry name" value="Tfb4"/>
    <property type="match status" value="1"/>
</dbReference>
<keyword evidence="11" id="KW-0234">DNA repair</keyword>
<keyword evidence="5 13" id="KW-0812">Transmembrane</keyword>
<evidence type="ECO:0000256" key="5">
    <source>
        <dbReference type="ARBA" id="ARBA00022692"/>
    </source>
</evidence>
<keyword evidence="8 13" id="KW-1133">Transmembrane helix</keyword>
<comment type="caution">
    <text evidence="14">The sequence shown here is derived from an EMBL/GenBank/DDBJ whole genome shotgun (WGS) entry which is preliminary data.</text>
</comment>
<dbReference type="PANTHER" id="PTHR12443:SF9">
    <property type="entry name" value="TRANSLOCATION PROTEIN SEC62"/>
    <property type="match status" value="1"/>
</dbReference>
<evidence type="ECO:0000256" key="12">
    <source>
        <dbReference type="SAM" id="MobiDB-lite"/>
    </source>
</evidence>
<evidence type="ECO:0000256" key="7">
    <source>
        <dbReference type="ARBA" id="ARBA00022927"/>
    </source>
</evidence>
<dbReference type="Pfam" id="PF03839">
    <property type="entry name" value="Sec62"/>
    <property type="match status" value="1"/>
</dbReference>
<dbReference type="GO" id="GO:0000439">
    <property type="term" value="C:transcription factor TFIIH core complex"/>
    <property type="evidence" value="ECO:0007669"/>
    <property type="project" value="UniProtKB-UniRule"/>
</dbReference>
<dbReference type="PANTHER" id="PTHR12443">
    <property type="entry name" value="TRANSLOCATION PROTEIN SEC62"/>
    <property type="match status" value="1"/>
</dbReference>
<evidence type="ECO:0000256" key="13">
    <source>
        <dbReference type="SAM" id="Phobius"/>
    </source>
</evidence>
<feature type="region of interest" description="Disordered" evidence="12">
    <location>
        <begin position="1"/>
        <end position="22"/>
    </location>
</feature>
<dbReference type="Proteomes" id="UP000650833">
    <property type="component" value="Unassembled WGS sequence"/>
</dbReference>
<gene>
    <name evidence="14" type="ORF">INT46_011081</name>
</gene>
<keyword evidence="4" id="KW-0813">Transport</keyword>
<dbReference type="InterPro" id="IPR036465">
    <property type="entry name" value="vWFA_dom_sf"/>
</dbReference>
<keyword evidence="9" id="KW-0811">Translocation</keyword>
<feature type="transmembrane region" description="Helical" evidence="13">
    <location>
        <begin position="348"/>
        <end position="374"/>
    </location>
</feature>
<keyword evidence="11" id="KW-0227">DNA damage</keyword>
<evidence type="ECO:0000256" key="1">
    <source>
        <dbReference type="ARBA" id="ARBA00004477"/>
    </source>
</evidence>
<accession>A0A8H7US15</accession>
<dbReference type="InterPro" id="IPR004728">
    <property type="entry name" value="Sec62"/>
</dbReference>
<feature type="compositionally biased region" description="Low complexity" evidence="12">
    <location>
        <begin position="427"/>
        <end position="440"/>
    </location>
</feature>
<comment type="similarity">
    <text evidence="11">Belongs to the TFB4 family.</text>
</comment>
<keyword evidence="11" id="KW-0863">Zinc-finger</keyword>
<dbReference type="GO" id="GO:0006355">
    <property type="term" value="P:regulation of DNA-templated transcription"/>
    <property type="evidence" value="ECO:0007669"/>
    <property type="project" value="InterPro"/>
</dbReference>
<comment type="function">
    <text evidence="11">Component of the general transcription and DNA repair factor IIH (TFIIH) core complex, which is involved in general and transcription-coupled nucleotide excision repair (NER) of damaged DNA and, when complexed to TFIIK, in RNA transcription by RNA polymerase II. In NER, TFIIH acts by opening DNA around the lesion to allow the excision of the damaged oligonucleotide and its replacement by a new DNA fragment. In transcription, TFIIH has an essential role in transcription initiation. When the pre-initiation complex (PIC) has been established, TFIIH is required for promoter opening and promoter escape. Phosphorylation of the C-terminal tail (CTD) of the largest subunit of RNA polymerase II by the kinase module TFIIK controls the initiation of transcription.</text>
</comment>
<dbReference type="GO" id="GO:0005789">
    <property type="term" value="C:endoplasmic reticulum membrane"/>
    <property type="evidence" value="ECO:0007669"/>
    <property type="project" value="UniProtKB-SubCell"/>
</dbReference>
<evidence type="ECO:0000256" key="4">
    <source>
        <dbReference type="ARBA" id="ARBA00022448"/>
    </source>
</evidence>
<dbReference type="GO" id="GO:0008270">
    <property type="term" value="F:zinc ion binding"/>
    <property type="evidence" value="ECO:0007669"/>
    <property type="project" value="UniProtKB-KW"/>
</dbReference>
<evidence type="ECO:0000313" key="14">
    <source>
        <dbReference type="EMBL" id="KAG2193445.1"/>
    </source>
</evidence>
<keyword evidence="10 13" id="KW-0472">Membrane</keyword>
<organism evidence="14 15">
    <name type="scientific">Mucor plumbeus</name>
    <dbReference type="NCBI Taxonomy" id="97098"/>
    <lineage>
        <taxon>Eukaryota</taxon>
        <taxon>Fungi</taxon>
        <taxon>Fungi incertae sedis</taxon>
        <taxon>Mucoromycota</taxon>
        <taxon>Mucoromycotina</taxon>
        <taxon>Mucoromycetes</taxon>
        <taxon>Mucorales</taxon>
        <taxon>Mucorineae</taxon>
        <taxon>Mucoraceae</taxon>
        <taxon>Mucor</taxon>
    </lineage>
</organism>
<dbReference type="OrthoDB" id="200187at2759"/>
<protein>
    <recommendedName>
        <fullName evidence="3 11">General transcription and DNA repair factor IIH subunit TFB4</fullName>
        <shortName evidence="11">TFIIH subunit TFB4</shortName>
    </recommendedName>
    <alternativeName>
        <fullName evidence="11">RNA polymerase II transcription factor B subunit 4</fullName>
    </alternativeName>
</protein>
<dbReference type="NCBIfam" id="TIGR00869">
    <property type="entry name" value="sec62"/>
    <property type="match status" value="1"/>
</dbReference>
<comment type="subunit">
    <text evidence="11">Component of the 7-subunit TFIIH core complex composed of XPB/SSL2, XPD/RAD3, SSL1, TFB1, TFB2, TFB4 and TFB5, which is active in NER. The core complex associates with the 3-subunit CTD-kinase module TFIIK composed of CCL1, KIN28 and TFB3 to form the 10-subunit holoenzyme (holo-TFIIH) active in transcription.</text>
</comment>
<reference evidence="14" key="1">
    <citation type="submission" date="2020-12" db="EMBL/GenBank/DDBJ databases">
        <title>Metabolic potential, ecology and presence of endohyphal bacteria is reflected in genomic diversity of Mucoromycotina.</title>
        <authorList>
            <person name="Muszewska A."/>
            <person name="Okrasinska A."/>
            <person name="Steczkiewicz K."/>
            <person name="Drgas O."/>
            <person name="Orlowska M."/>
            <person name="Perlinska-Lenart U."/>
            <person name="Aleksandrzak-Piekarczyk T."/>
            <person name="Szatraj K."/>
            <person name="Zielenkiewicz U."/>
            <person name="Pilsyk S."/>
            <person name="Malc E."/>
            <person name="Mieczkowski P."/>
            <person name="Kruszewska J.S."/>
            <person name="Biernat P."/>
            <person name="Pawlowska J."/>
        </authorList>
    </citation>
    <scope>NUCLEOTIDE SEQUENCE</scope>
    <source>
        <strain evidence="14">CBS 226.32</strain>
    </source>
</reference>
<keyword evidence="11" id="KW-0862">Zinc</keyword>
<feature type="compositionally biased region" description="Polar residues" evidence="12">
    <location>
        <begin position="10"/>
        <end position="20"/>
    </location>
</feature>
<comment type="similarity">
    <text evidence="2">Belongs to the SEC62 family.</text>
</comment>
<keyword evidence="11" id="KW-0539">Nucleus</keyword>
<proteinExistence type="inferred from homology"/>
<feature type="transmembrane region" description="Helical" evidence="13">
    <location>
        <begin position="322"/>
        <end position="342"/>
    </location>
</feature>
<keyword evidence="11" id="KW-0804">Transcription</keyword>
<dbReference type="GO" id="GO:0006289">
    <property type="term" value="P:nucleotide-excision repair"/>
    <property type="evidence" value="ECO:0007669"/>
    <property type="project" value="UniProtKB-UniRule"/>
</dbReference>
<feature type="region of interest" description="Disordered" evidence="12">
    <location>
        <begin position="415"/>
        <end position="440"/>
    </location>
</feature>
<name>A0A8H7US15_9FUNG</name>
<dbReference type="Gene3D" id="3.40.50.410">
    <property type="entry name" value="von Willebrand factor, type A domain"/>
    <property type="match status" value="1"/>
</dbReference>
<dbReference type="InterPro" id="IPR004600">
    <property type="entry name" value="TFIIH_Tfb4/GTF2H3"/>
</dbReference>
<dbReference type="AlphaFoldDB" id="A0A8H7US15"/>
<keyword evidence="6" id="KW-0256">Endoplasmic reticulum</keyword>
<evidence type="ECO:0000256" key="3">
    <source>
        <dbReference type="ARBA" id="ARBA00021280"/>
    </source>
</evidence>
<keyword evidence="11" id="KW-0805">Transcription regulation</keyword>
<evidence type="ECO:0000256" key="2">
    <source>
        <dbReference type="ARBA" id="ARBA00010604"/>
    </source>
</evidence>